<sequence>GDQLSDQAVHSVAHQSAVRTTAKTRRICQKRFVPCFMTQNLTNHCLSLQRGNWGKSGGILKVREQLGGEREAWGRIWGGS</sequence>
<feature type="non-terminal residue" evidence="2">
    <location>
        <position position="1"/>
    </location>
</feature>
<protein>
    <submittedName>
        <fullName evidence="2">Uncharacterized protein</fullName>
    </submittedName>
</protein>
<dbReference type="Proteomes" id="UP000263642">
    <property type="component" value="Unassembled WGS sequence"/>
</dbReference>
<feature type="compositionally biased region" description="Polar residues" evidence="1">
    <location>
        <begin position="1"/>
        <end position="21"/>
    </location>
</feature>
<evidence type="ECO:0000256" key="1">
    <source>
        <dbReference type="SAM" id="MobiDB-lite"/>
    </source>
</evidence>
<evidence type="ECO:0000313" key="2">
    <source>
        <dbReference type="EMBL" id="HCO22579.1"/>
    </source>
</evidence>
<reference evidence="2 3" key="1">
    <citation type="journal article" date="2018" name="Nat. Biotechnol.">
        <title>A standardized bacterial taxonomy based on genome phylogeny substantially revises the tree of life.</title>
        <authorList>
            <person name="Parks D.H."/>
            <person name="Chuvochina M."/>
            <person name="Waite D.W."/>
            <person name="Rinke C."/>
            <person name="Skarshewski A."/>
            <person name="Chaumeil P.A."/>
            <person name="Hugenholtz P."/>
        </authorList>
    </citation>
    <scope>NUCLEOTIDE SEQUENCE [LARGE SCALE GENOMIC DNA]</scope>
    <source>
        <strain evidence="2">UBA9375</strain>
    </source>
</reference>
<dbReference type="EMBL" id="DQAY01000038">
    <property type="protein sequence ID" value="HCO22579.1"/>
    <property type="molecule type" value="Genomic_DNA"/>
</dbReference>
<dbReference type="AlphaFoldDB" id="A0A3D3R1E6"/>
<gene>
    <name evidence="2" type="ORF">DIT97_05770</name>
</gene>
<feature type="region of interest" description="Disordered" evidence="1">
    <location>
        <begin position="1"/>
        <end position="22"/>
    </location>
</feature>
<proteinExistence type="predicted"/>
<name>A0A3D3R1E6_9PLAN</name>
<evidence type="ECO:0000313" key="3">
    <source>
        <dbReference type="Proteomes" id="UP000263642"/>
    </source>
</evidence>
<comment type="caution">
    <text evidence="2">The sequence shown here is derived from an EMBL/GenBank/DDBJ whole genome shotgun (WGS) entry which is preliminary data.</text>
</comment>
<accession>A0A3D3R1E6</accession>
<organism evidence="2 3">
    <name type="scientific">Gimesia maris</name>
    <dbReference type="NCBI Taxonomy" id="122"/>
    <lineage>
        <taxon>Bacteria</taxon>
        <taxon>Pseudomonadati</taxon>
        <taxon>Planctomycetota</taxon>
        <taxon>Planctomycetia</taxon>
        <taxon>Planctomycetales</taxon>
        <taxon>Planctomycetaceae</taxon>
        <taxon>Gimesia</taxon>
    </lineage>
</organism>